<sequence>MLNVIVEQRTQEAEGILSLDFISATGAELPAFKPGAHIDVHLPGGLVRQYSLCHPCQGASSVKYTIAVQREPQSRGGSIAVHALQVGTPLQIGLPRNLFELAPKAQKHLLFAGGIGITPILCMAQALLDQQQPFELHYFCRSPERAAFAQLLGSPALQPFVKLHIGADAPATVAQLLAQPSAQSHVYVCGPTGFMDCVLDTAASQGWDAQNLHKEYFTPVSSEQDGDQSFQVQLASTGQLYDIPAGKAVFEILDSAGVDVPVSCEQGVCGTCVTRVLGGIPDHRDQYLTDAEKAANNCFTPCCSRARSPVLVLDL</sequence>
<dbReference type="Pfam" id="PF22290">
    <property type="entry name" value="DmmA-like_N"/>
    <property type="match status" value="1"/>
</dbReference>
<dbReference type="SUPFAM" id="SSF63380">
    <property type="entry name" value="Riboflavin synthase domain-like"/>
    <property type="match status" value="1"/>
</dbReference>
<evidence type="ECO:0000256" key="8">
    <source>
        <dbReference type="ARBA" id="ARBA00023014"/>
    </source>
</evidence>
<organism evidence="11 12">
    <name type="scientific">Comamonas testosteroni</name>
    <name type="common">Pseudomonas testosteroni</name>
    <dbReference type="NCBI Taxonomy" id="285"/>
    <lineage>
        <taxon>Bacteria</taxon>
        <taxon>Pseudomonadati</taxon>
        <taxon>Pseudomonadota</taxon>
        <taxon>Betaproteobacteria</taxon>
        <taxon>Burkholderiales</taxon>
        <taxon>Comamonadaceae</taxon>
        <taxon>Comamonas</taxon>
    </lineage>
</organism>
<dbReference type="InterPro" id="IPR006058">
    <property type="entry name" value="2Fe2S_fd_BS"/>
</dbReference>
<dbReference type="InterPro" id="IPR054582">
    <property type="entry name" value="DmmA-like_N"/>
</dbReference>
<keyword evidence="4" id="KW-0001">2Fe-2S</keyword>
<evidence type="ECO:0000256" key="1">
    <source>
        <dbReference type="ARBA" id="ARBA00001917"/>
    </source>
</evidence>
<dbReference type="InterPro" id="IPR039261">
    <property type="entry name" value="FNR_nucleotide-bd"/>
</dbReference>
<dbReference type="PROSITE" id="PS00197">
    <property type="entry name" value="2FE2S_FER_1"/>
    <property type="match status" value="1"/>
</dbReference>
<dbReference type="Gene3D" id="3.40.50.80">
    <property type="entry name" value="Nucleotide-binding domain of ferredoxin-NADP reductase (FNR) module"/>
    <property type="match status" value="1"/>
</dbReference>
<evidence type="ECO:0000256" key="7">
    <source>
        <dbReference type="ARBA" id="ARBA00023004"/>
    </source>
</evidence>
<dbReference type="Gene3D" id="2.40.30.10">
    <property type="entry name" value="Translation factors"/>
    <property type="match status" value="1"/>
</dbReference>
<dbReference type="SUPFAM" id="SSF52343">
    <property type="entry name" value="Ferredoxin reductase-like, C-terminal NADP-linked domain"/>
    <property type="match status" value="1"/>
</dbReference>
<keyword evidence="8" id="KW-0411">Iron-sulfur</keyword>
<dbReference type="InterPro" id="IPR017927">
    <property type="entry name" value="FAD-bd_FR_type"/>
</dbReference>
<dbReference type="EMBL" id="QURR01000010">
    <property type="protein sequence ID" value="RGE45222.1"/>
    <property type="molecule type" value="Genomic_DNA"/>
</dbReference>
<dbReference type="PROSITE" id="PS51384">
    <property type="entry name" value="FAD_FR"/>
    <property type="match status" value="1"/>
</dbReference>
<dbReference type="AlphaFoldDB" id="A0A373FNX8"/>
<dbReference type="PRINTS" id="PR00409">
    <property type="entry name" value="PHDIOXRDTASE"/>
</dbReference>
<comment type="caution">
    <text evidence="11">The sequence shown here is derived from an EMBL/GenBank/DDBJ whole genome shotgun (WGS) entry which is preliminary data.</text>
</comment>
<keyword evidence="5" id="KW-0479">Metal-binding</keyword>
<evidence type="ECO:0000256" key="4">
    <source>
        <dbReference type="ARBA" id="ARBA00022714"/>
    </source>
</evidence>
<keyword evidence="2" id="KW-0285">Flavoprotein</keyword>
<evidence type="ECO:0000313" key="12">
    <source>
        <dbReference type="Proteomes" id="UP000261948"/>
    </source>
</evidence>
<dbReference type="Pfam" id="PF00111">
    <property type="entry name" value="Fer2"/>
    <property type="match status" value="1"/>
</dbReference>
<dbReference type="InterPro" id="IPR036010">
    <property type="entry name" value="2Fe-2S_ferredoxin-like_sf"/>
</dbReference>
<feature type="domain" description="FAD-binding FR-type" evidence="10">
    <location>
        <begin position="1"/>
        <end position="102"/>
    </location>
</feature>
<name>A0A373FNX8_COMTE</name>
<dbReference type="InterPro" id="IPR012675">
    <property type="entry name" value="Beta-grasp_dom_sf"/>
</dbReference>
<keyword evidence="7" id="KW-0408">Iron</keyword>
<evidence type="ECO:0000256" key="2">
    <source>
        <dbReference type="ARBA" id="ARBA00022630"/>
    </source>
</evidence>
<evidence type="ECO:0000259" key="9">
    <source>
        <dbReference type="PROSITE" id="PS51085"/>
    </source>
</evidence>
<dbReference type="PANTHER" id="PTHR47354:SF1">
    <property type="entry name" value="CARNITINE MONOOXYGENASE REDUCTASE SUBUNIT"/>
    <property type="match status" value="1"/>
</dbReference>
<evidence type="ECO:0000256" key="3">
    <source>
        <dbReference type="ARBA" id="ARBA00022643"/>
    </source>
</evidence>
<dbReference type="Gene3D" id="3.10.20.30">
    <property type="match status" value="1"/>
</dbReference>
<dbReference type="InterPro" id="IPR017938">
    <property type="entry name" value="Riboflavin_synthase-like_b-brl"/>
</dbReference>
<dbReference type="PROSITE" id="PS51085">
    <property type="entry name" value="2FE2S_FER_2"/>
    <property type="match status" value="1"/>
</dbReference>
<proteinExistence type="predicted"/>
<evidence type="ECO:0000313" key="11">
    <source>
        <dbReference type="EMBL" id="RGE45222.1"/>
    </source>
</evidence>
<evidence type="ECO:0000259" key="10">
    <source>
        <dbReference type="PROSITE" id="PS51384"/>
    </source>
</evidence>
<dbReference type="CDD" id="cd06185">
    <property type="entry name" value="PDR_like"/>
    <property type="match status" value="1"/>
</dbReference>
<dbReference type="SUPFAM" id="SSF54292">
    <property type="entry name" value="2Fe-2S ferredoxin-like"/>
    <property type="match status" value="1"/>
</dbReference>
<feature type="domain" description="2Fe-2S ferredoxin-type" evidence="9">
    <location>
        <begin position="230"/>
        <end position="315"/>
    </location>
</feature>
<dbReference type="Proteomes" id="UP000261948">
    <property type="component" value="Unassembled WGS sequence"/>
</dbReference>
<dbReference type="GO" id="GO:0051537">
    <property type="term" value="F:2 iron, 2 sulfur cluster binding"/>
    <property type="evidence" value="ECO:0007669"/>
    <property type="project" value="UniProtKB-KW"/>
</dbReference>
<dbReference type="InterPro" id="IPR001041">
    <property type="entry name" value="2Fe-2S_ferredoxin-type"/>
</dbReference>
<dbReference type="OrthoDB" id="370747at2"/>
<dbReference type="GO" id="GO:0046872">
    <property type="term" value="F:metal ion binding"/>
    <property type="evidence" value="ECO:0007669"/>
    <property type="project" value="UniProtKB-KW"/>
</dbReference>
<keyword evidence="6" id="KW-0560">Oxidoreductase</keyword>
<dbReference type="PANTHER" id="PTHR47354">
    <property type="entry name" value="NADH OXIDOREDUCTASE HCR"/>
    <property type="match status" value="1"/>
</dbReference>
<dbReference type="InterPro" id="IPR050415">
    <property type="entry name" value="MRET"/>
</dbReference>
<dbReference type="GO" id="GO:0016491">
    <property type="term" value="F:oxidoreductase activity"/>
    <property type="evidence" value="ECO:0007669"/>
    <property type="project" value="UniProtKB-KW"/>
</dbReference>
<gene>
    <name evidence="11" type="ORF">DZC30_09700</name>
</gene>
<keyword evidence="12" id="KW-1185">Reference proteome</keyword>
<protein>
    <submittedName>
        <fullName evidence="11">Oxidoreductase</fullName>
    </submittedName>
</protein>
<comment type="cofactor">
    <cofactor evidence="1">
        <name>FMN</name>
        <dbReference type="ChEBI" id="CHEBI:58210"/>
    </cofactor>
</comment>
<accession>A0A373FNX8</accession>
<evidence type="ECO:0000256" key="5">
    <source>
        <dbReference type="ARBA" id="ARBA00022723"/>
    </source>
</evidence>
<reference evidence="11 12" key="1">
    <citation type="submission" date="2018-08" db="EMBL/GenBank/DDBJ databases">
        <title>Comamonas testosteroni strain SWCO2.</title>
        <authorList>
            <person name="Jiang N."/>
            <person name="Zhang X.Z."/>
        </authorList>
    </citation>
    <scope>NUCLEOTIDE SEQUENCE [LARGE SCALE GENOMIC DNA]</scope>
    <source>
        <strain evidence="11 12">SWCO2</strain>
    </source>
</reference>
<keyword evidence="3" id="KW-0288">FMN</keyword>
<evidence type="ECO:0000256" key="6">
    <source>
        <dbReference type="ARBA" id="ARBA00023002"/>
    </source>
</evidence>
<dbReference type="CDD" id="cd00207">
    <property type="entry name" value="fer2"/>
    <property type="match status" value="1"/>
</dbReference>